<dbReference type="GO" id="GO:0004499">
    <property type="term" value="F:N,N-dimethylaniline monooxygenase activity"/>
    <property type="evidence" value="ECO:0007669"/>
    <property type="project" value="InterPro"/>
</dbReference>
<dbReference type="OrthoDB" id="66881at2759"/>
<sequence length="511" mass="56954">MTFNIKSIAIIGAGPAGIASLYEFLHTNADGTSTVGGARSADPAFTKVVAFEQKDKAGGIWAPSFDEADYPLPPQNLLNTHHYNDPDVIHPPEPLPQNLELVTVEAPLVKPSTSKELQWSRSGVYSDLFTNVPNRFTRFSYLKHNESFSDKTRLIYPFLSGAELTSSIEQFVETEGLNEYIRTHTRVENIQRKNGKWKVTARRSGIESEEWYTEEFDAVVVSNGHYTVPSIPFIPGLAEFNDAHPGVLIHSKSYRSTALFKDKKVLFVGGGISTVNLLQYAYPVAKSVTVSKRGPTPFFPWMNQAVESEGITSKPTIDRFLSETNEVLFSDGTKETGFDVVIFTTGYHYHYPFLEKYLTVNNPSSQGRVSGLFHDTFSIEEPTLGTVGIAISILNFHTIEASASALAGVWSNAKKLPSQEEQERWVEEQVEVKGSTYLFHCHHHDSVKAQFVDPLHQLAAVGRSNPLEVDGAHLGDIEQSFESMERLFYRLKTGEITPSDTLLLSQVHSKF</sequence>
<proteinExistence type="inferred from homology"/>
<dbReference type="PIRSF" id="PIRSF000332">
    <property type="entry name" value="FMO"/>
    <property type="match status" value="1"/>
</dbReference>
<reference evidence="7" key="1">
    <citation type="submission" date="2016-05" db="EMBL/GenBank/DDBJ databases">
        <title>Comparative genomics of biotechnologically important yeasts.</title>
        <authorList>
            <consortium name="DOE Joint Genome Institute"/>
            <person name="Riley R."/>
            <person name="Haridas S."/>
            <person name="Wolfe K.H."/>
            <person name="Lopes M.R."/>
            <person name="Hittinger C.T."/>
            <person name="Goker M."/>
            <person name="Salamov A."/>
            <person name="Wisecaver J."/>
            <person name="Long T.M."/>
            <person name="Aerts A.L."/>
            <person name="Barry K."/>
            <person name="Choi C."/>
            <person name="Clum A."/>
            <person name="Coughlan A.Y."/>
            <person name="Deshpande S."/>
            <person name="Douglass A.P."/>
            <person name="Hanson S.J."/>
            <person name="Klenk H.-P."/>
            <person name="Labutti K."/>
            <person name="Lapidus A."/>
            <person name="Lindquist E."/>
            <person name="Lipzen A."/>
            <person name="Meier-Kolthoff J.P."/>
            <person name="Ohm R.A."/>
            <person name="Otillar R.P."/>
            <person name="Pangilinan J."/>
            <person name="Peng Y."/>
            <person name="Rokas A."/>
            <person name="Rosa C.A."/>
            <person name="Scheuner C."/>
            <person name="Sibirny A.A."/>
            <person name="Slot J.C."/>
            <person name="Stielow J.B."/>
            <person name="Sun H."/>
            <person name="Kurtzman C.P."/>
            <person name="Blackwell M."/>
            <person name="Grigoriev I.V."/>
            <person name="Jeffries T.W."/>
        </authorList>
    </citation>
    <scope>NUCLEOTIDE SEQUENCE [LARGE SCALE GENOMIC DNA]</scope>
    <source>
        <strain evidence="7">NRRL Y-12698</strain>
    </source>
</reference>
<dbReference type="STRING" id="984486.A0A1E3QYX7"/>
<accession>A0A1E3QYX7</accession>
<dbReference type="PANTHER" id="PTHR23023">
    <property type="entry name" value="DIMETHYLANILINE MONOOXYGENASE"/>
    <property type="match status" value="1"/>
</dbReference>
<evidence type="ECO:0000256" key="1">
    <source>
        <dbReference type="ARBA" id="ARBA00009183"/>
    </source>
</evidence>
<dbReference type="Pfam" id="PF00743">
    <property type="entry name" value="FMO-like"/>
    <property type="match status" value="2"/>
</dbReference>
<dbReference type="Proteomes" id="UP000094336">
    <property type="component" value="Unassembled WGS sequence"/>
</dbReference>
<dbReference type="InterPro" id="IPR036188">
    <property type="entry name" value="FAD/NAD-bd_sf"/>
</dbReference>
<dbReference type="RefSeq" id="XP_018988201.1">
    <property type="nucleotide sequence ID" value="XM_019131488.1"/>
</dbReference>
<dbReference type="GeneID" id="30149341"/>
<dbReference type="InterPro" id="IPR050346">
    <property type="entry name" value="FMO-like"/>
</dbReference>
<dbReference type="SUPFAM" id="SSF51905">
    <property type="entry name" value="FAD/NAD(P)-binding domain"/>
    <property type="match status" value="2"/>
</dbReference>
<dbReference type="InterPro" id="IPR000960">
    <property type="entry name" value="Flavin_mOase"/>
</dbReference>
<keyword evidence="4" id="KW-0521">NADP</keyword>
<dbReference type="AlphaFoldDB" id="A0A1E3QYX7"/>
<comment type="similarity">
    <text evidence="1">Belongs to the FMO family.</text>
</comment>
<gene>
    <name evidence="6" type="ORF">BABINDRAFT_30557</name>
</gene>
<evidence type="ECO:0000256" key="4">
    <source>
        <dbReference type="ARBA" id="ARBA00022857"/>
    </source>
</evidence>
<keyword evidence="5" id="KW-0560">Oxidoreductase</keyword>
<evidence type="ECO:0000256" key="5">
    <source>
        <dbReference type="ARBA" id="ARBA00023002"/>
    </source>
</evidence>
<dbReference type="InterPro" id="IPR020946">
    <property type="entry name" value="Flavin_mOase-like"/>
</dbReference>
<evidence type="ECO:0008006" key="8">
    <source>
        <dbReference type="Google" id="ProtNLM"/>
    </source>
</evidence>
<keyword evidence="7" id="KW-1185">Reference proteome</keyword>
<protein>
    <recommendedName>
        <fullName evidence="8">FAD/NAD(P)-binding domain-containing protein</fullName>
    </recommendedName>
</protein>
<evidence type="ECO:0000313" key="6">
    <source>
        <dbReference type="EMBL" id="ODQ82873.1"/>
    </source>
</evidence>
<evidence type="ECO:0000313" key="7">
    <source>
        <dbReference type="Proteomes" id="UP000094336"/>
    </source>
</evidence>
<evidence type="ECO:0000256" key="3">
    <source>
        <dbReference type="ARBA" id="ARBA00022827"/>
    </source>
</evidence>
<keyword evidence="2" id="KW-0285">Flavoprotein</keyword>
<evidence type="ECO:0000256" key="2">
    <source>
        <dbReference type="ARBA" id="ARBA00022630"/>
    </source>
</evidence>
<keyword evidence="3" id="KW-0274">FAD</keyword>
<name>A0A1E3QYX7_9ASCO</name>
<dbReference type="GO" id="GO:0050660">
    <property type="term" value="F:flavin adenine dinucleotide binding"/>
    <property type="evidence" value="ECO:0007669"/>
    <property type="project" value="InterPro"/>
</dbReference>
<dbReference type="Gene3D" id="3.50.50.60">
    <property type="entry name" value="FAD/NAD(P)-binding domain"/>
    <property type="match status" value="2"/>
</dbReference>
<dbReference type="EMBL" id="KV454426">
    <property type="protein sequence ID" value="ODQ82873.1"/>
    <property type="molecule type" value="Genomic_DNA"/>
</dbReference>
<dbReference type="GO" id="GO:0050661">
    <property type="term" value="F:NADP binding"/>
    <property type="evidence" value="ECO:0007669"/>
    <property type="project" value="InterPro"/>
</dbReference>
<organism evidence="6 7">
    <name type="scientific">Babjeviella inositovora NRRL Y-12698</name>
    <dbReference type="NCBI Taxonomy" id="984486"/>
    <lineage>
        <taxon>Eukaryota</taxon>
        <taxon>Fungi</taxon>
        <taxon>Dikarya</taxon>
        <taxon>Ascomycota</taxon>
        <taxon>Saccharomycotina</taxon>
        <taxon>Pichiomycetes</taxon>
        <taxon>Serinales incertae sedis</taxon>
        <taxon>Babjeviella</taxon>
    </lineage>
</organism>